<feature type="chain" id="PRO_5045698360" description="Beta-lactamase-inhibitor-like PepSY-like domain-containing protein" evidence="1">
    <location>
        <begin position="21"/>
        <end position="158"/>
    </location>
</feature>
<evidence type="ECO:0000313" key="3">
    <source>
        <dbReference type="Proteomes" id="UP000663440"/>
    </source>
</evidence>
<keyword evidence="3" id="KW-1185">Reference proteome</keyword>
<dbReference type="RefSeq" id="WP_207295763.1">
    <property type="nucleotide sequence ID" value="NZ_CP071448.1"/>
</dbReference>
<evidence type="ECO:0000313" key="2">
    <source>
        <dbReference type="EMBL" id="QSW88563.1"/>
    </source>
</evidence>
<name>A0ABX7QD88_9FLAO</name>
<protein>
    <recommendedName>
        <fullName evidence="4">Beta-lactamase-inhibitor-like PepSY-like domain-containing protein</fullName>
    </recommendedName>
</protein>
<dbReference type="SUPFAM" id="SSF160574">
    <property type="entry name" value="BT0923-like"/>
    <property type="match status" value="1"/>
</dbReference>
<dbReference type="EMBL" id="CP071448">
    <property type="protein sequence ID" value="QSW88563.1"/>
    <property type="molecule type" value="Genomic_DNA"/>
</dbReference>
<feature type="signal peptide" evidence="1">
    <location>
        <begin position="1"/>
        <end position="20"/>
    </location>
</feature>
<reference evidence="2 3" key="1">
    <citation type="submission" date="2021-03" db="EMBL/GenBank/DDBJ databases">
        <title>Flavobacterium kribbensis sp. nov, an endophytic bacteria, isolated from soybean.</title>
        <authorList>
            <person name="Lee J."/>
            <person name="Seo J."/>
        </authorList>
    </citation>
    <scope>NUCLEOTIDE SEQUENCE [LARGE SCALE GENOMIC DNA]</scope>
    <source>
        <strain evidence="2 3">BB8</strain>
    </source>
</reference>
<accession>A0ABX7QD88</accession>
<evidence type="ECO:0000256" key="1">
    <source>
        <dbReference type="SAM" id="SignalP"/>
    </source>
</evidence>
<proteinExistence type="predicted"/>
<dbReference type="Gene3D" id="3.10.450.360">
    <property type="match status" value="1"/>
</dbReference>
<dbReference type="Proteomes" id="UP000663440">
    <property type="component" value="Chromosome"/>
</dbReference>
<gene>
    <name evidence="2" type="ORF">J0383_20265</name>
</gene>
<organism evidence="2 3">
    <name type="scientific">Flavobacterium endoglycinae</name>
    <dbReference type="NCBI Taxonomy" id="2816357"/>
    <lineage>
        <taxon>Bacteria</taxon>
        <taxon>Pseudomonadati</taxon>
        <taxon>Bacteroidota</taxon>
        <taxon>Flavobacteriia</taxon>
        <taxon>Flavobacteriales</taxon>
        <taxon>Flavobacteriaceae</taxon>
        <taxon>Flavobacterium</taxon>
    </lineage>
</organism>
<sequence>MKNVLLFTLLVYSSFIMSQAGIIVPPEKVRSAFEKKYPKKTAVWSIEYGNKDDDVRFEAKFDTDAQKKGYAQFDQKGNFKFFKEQISAVKLPNNAILYLNKNYPIKAKSKIETAARNVFFVTDALKTLVYEVTVRKEMKNYKVIFDTEGNYINRVQIN</sequence>
<evidence type="ECO:0008006" key="4">
    <source>
        <dbReference type="Google" id="ProtNLM"/>
    </source>
</evidence>
<keyword evidence="1" id="KW-0732">Signal</keyword>